<evidence type="ECO:0000313" key="2">
    <source>
        <dbReference type="EMBL" id="OGC40462.1"/>
    </source>
</evidence>
<dbReference type="SUPFAM" id="SSF81593">
    <property type="entry name" value="Nucleotidyltransferase substrate binding subunit/domain"/>
    <property type="match status" value="1"/>
</dbReference>
<evidence type="ECO:0000259" key="1">
    <source>
        <dbReference type="Pfam" id="PF05168"/>
    </source>
</evidence>
<protein>
    <recommendedName>
        <fullName evidence="1">HEPN domain-containing protein</fullName>
    </recommendedName>
</protein>
<name>A0A1F4U6B2_UNCSA</name>
<dbReference type="Gene3D" id="1.20.120.330">
    <property type="entry name" value="Nucleotidyltransferases domain 2"/>
    <property type="match status" value="1"/>
</dbReference>
<dbReference type="EMBL" id="MEUJ01000004">
    <property type="protein sequence ID" value="OGC40462.1"/>
    <property type="molecule type" value="Genomic_DNA"/>
</dbReference>
<feature type="domain" description="HEPN" evidence="1">
    <location>
        <begin position="18"/>
        <end position="131"/>
    </location>
</feature>
<gene>
    <name evidence="2" type="ORF">A2438_04305</name>
</gene>
<proteinExistence type="predicted"/>
<sequence>MVNKFQTAKVEKSSSINFLRKARDFFKSAKDNLEAENWNAAGLDAVHSGISANDALLACLHGVRSTSKSHDDAIGLTATLVNREGAKDALNHLRRLIAKKNLIEYEGKCFPKDEAEKVVLHAERFILWVESALG</sequence>
<dbReference type="Pfam" id="PF05168">
    <property type="entry name" value="HEPN"/>
    <property type="match status" value="1"/>
</dbReference>
<organism evidence="2 3">
    <name type="scientific">candidate division WOR-1 bacterium RIFOXYC2_FULL_46_14</name>
    <dbReference type="NCBI Taxonomy" id="1802587"/>
    <lineage>
        <taxon>Bacteria</taxon>
        <taxon>Bacillati</taxon>
        <taxon>Saganbacteria</taxon>
    </lineage>
</organism>
<dbReference type="Proteomes" id="UP000179242">
    <property type="component" value="Unassembled WGS sequence"/>
</dbReference>
<dbReference type="AlphaFoldDB" id="A0A1F4U6B2"/>
<accession>A0A1F4U6B2</accession>
<reference evidence="2 3" key="1">
    <citation type="journal article" date="2016" name="Nat. Commun.">
        <title>Thousands of microbial genomes shed light on interconnected biogeochemical processes in an aquifer system.</title>
        <authorList>
            <person name="Anantharaman K."/>
            <person name="Brown C.T."/>
            <person name="Hug L.A."/>
            <person name="Sharon I."/>
            <person name="Castelle C.J."/>
            <person name="Probst A.J."/>
            <person name="Thomas B.C."/>
            <person name="Singh A."/>
            <person name="Wilkins M.J."/>
            <person name="Karaoz U."/>
            <person name="Brodie E.L."/>
            <person name="Williams K.H."/>
            <person name="Hubbard S.S."/>
            <person name="Banfield J.F."/>
        </authorList>
    </citation>
    <scope>NUCLEOTIDE SEQUENCE [LARGE SCALE GENOMIC DNA]</scope>
</reference>
<comment type="caution">
    <text evidence="2">The sequence shown here is derived from an EMBL/GenBank/DDBJ whole genome shotgun (WGS) entry which is preliminary data.</text>
</comment>
<evidence type="ECO:0000313" key="3">
    <source>
        <dbReference type="Proteomes" id="UP000179242"/>
    </source>
</evidence>
<dbReference type="InterPro" id="IPR007842">
    <property type="entry name" value="HEPN_dom"/>
</dbReference>